<feature type="region of interest" description="Disordered" evidence="1">
    <location>
        <begin position="1"/>
        <end position="23"/>
    </location>
</feature>
<organism evidence="2 3">
    <name type="scientific">Polarella glacialis</name>
    <name type="common">Dinoflagellate</name>
    <dbReference type="NCBI Taxonomy" id="89957"/>
    <lineage>
        <taxon>Eukaryota</taxon>
        <taxon>Sar</taxon>
        <taxon>Alveolata</taxon>
        <taxon>Dinophyceae</taxon>
        <taxon>Suessiales</taxon>
        <taxon>Suessiaceae</taxon>
        <taxon>Polarella</taxon>
    </lineage>
</organism>
<feature type="non-terminal residue" evidence="2">
    <location>
        <position position="109"/>
    </location>
</feature>
<protein>
    <submittedName>
        <fullName evidence="2">Uncharacterized protein</fullName>
    </submittedName>
</protein>
<gene>
    <name evidence="2" type="ORF">PGLA2088_LOCUS31819</name>
</gene>
<evidence type="ECO:0000313" key="3">
    <source>
        <dbReference type="Proteomes" id="UP000626109"/>
    </source>
</evidence>
<dbReference type="Proteomes" id="UP000626109">
    <property type="component" value="Unassembled WGS sequence"/>
</dbReference>
<dbReference type="EMBL" id="CAJNNW010029618">
    <property type="protein sequence ID" value="CAE8700865.1"/>
    <property type="molecule type" value="Genomic_DNA"/>
</dbReference>
<evidence type="ECO:0000256" key="1">
    <source>
        <dbReference type="SAM" id="MobiDB-lite"/>
    </source>
</evidence>
<evidence type="ECO:0000313" key="2">
    <source>
        <dbReference type="EMBL" id="CAE8700865.1"/>
    </source>
</evidence>
<name>A0A813KIJ2_POLGL</name>
<reference evidence="2" key="1">
    <citation type="submission" date="2021-02" db="EMBL/GenBank/DDBJ databases">
        <authorList>
            <person name="Dougan E. K."/>
            <person name="Rhodes N."/>
            <person name="Thang M."/>
            <person name="Chan C."/>
        </authorList>
    </citation>
    <scope>NUCLEOTIDE SEQUENCE</scope>
</reference>
<proteinExistence type="predicted"/>
<comment type="caution">
    <text evidence="2">The sequence shown here is derived from an EMBL/GenBank/DDBJ whole genome shotgun (WGS) entry which is preliminary data.</text>
</comment>
<dbReference type="AlphaFoldDB" id="A0A813KIJ2"/>
<accession>A0A813KIJ2</accession>
<feature type="non-terminal residue" evidence="2">
    <location>
        <position position="1"/>
    </location>
</feature>
<sequence>ATSGPAVSGSLFKENGLQDGGGAFKSSRWLRATPLPLNSFVERELCAEFQLLESLCDALARPAAASGGGCLDEAARRALRGSVQVLISSACCMSCICAFRQFQLLWPGV</sequence>